<accession>E6UBV5</accession>
<dbReference type="KEGG" id="ral:Rumal_0980"/>
<protein>
    <submittedName>
        <fullName evidence="3">Uncharacterized protein</fullName>
    </submittedName>
</protein>
<keyword evidence="2" id="KW-1133">Transmembrane helix</keyword>
<dbReference type="eggNOG" id="ENOG5032X1H">
    <property type="taxonomic scope" value="Bacteria"/>
</dbReference>
<sequence length="262" mass="29286">MQQVWQYSPEQKFVIKPRLARGERSTGGGLWFITLLPLIGMVMESFAVDKYSGAVLWLMVIGLMFFGCYADLRHADDLDDMTRQGLKKAVLIPPLYLYRRDKARGVGTTKGIVMGILMVAAFFSNGFVKGLTVDADSIIERLEMTPVSVLGYKEPDDDKTIGSQLEGWFDDSKYESDCTHTGDIYAVTYSGTHEGKTAEITVNVEHDGYIFKDITPEGITLDGKELEDDELKDMQKTIFVGDEADDEEENSEVSSEKASEKE</sequence>
<feature type="region of interest" description="Disordered" evidence="1">
    <location>
        <begin position="239"/>
        <end position="262"/>
    </location>
</feature>
<evidence type="ECO:0000256" key="2">
    <source>
        <dbReference type="SAM" id="Phobius"/>
    </source>
</evidence>
<feature type="transmembrane region" description="Helical" evidence="2">
    <location>
        <begin position="28"/>
        <end position="48"/>
    </location>
</feature>
<dbReference type="AlphaFoldDB" id="E6UBV5"/>
<organism evidence="3 4">
    <name type="scientific">Ruminococcus albus (strain ATCC 27210 / DSM 20455 / JCM 14654 / NCDO 2250 / 7)</name>
    <dbReference type="NCBI Taxonomy" id="697329"/>
    <lineage>
        <taxon>Bacteria</taxon>
        <taxon>Bacillati</taxon>
        <taxon>Bacillota</taxon>
        <taxon>Clostridia</taxon>
        <taxon>Eubacteriales</taxon>
        <taxon>Oscillospiraceae</taxon>
        <taxon>Ruminococcus</taxon>
    </lineage>
</organism>
<dbReference type="HOGENOM" id="CLU_1061234_0_0_9"/>
<keyword evidence="2" id="KW-0472">Membrane</keyword>
<dbReference type="EMBL" id="CP002403">
    <property type="protein sequence ID" value="ADU21506.1"/>
    <property type="molecule type" value="Genomic_DNA"/>
</dbReference>
<evidence type="ECO:0000313" key="3">
    <source>
        <dbReference type="EMBL" id="ADU21506.1"/>
    </source>
</evidence>
<feature type="compositionally biased region" description="Acidic residues" evidence="1">
    <location>
        <begin position="242"/>
        <end position="251"/>
    </location>
</feature>
<proteinExistence type="predicted"/>
<feature type="transmembrane region" description="Helical" evidence="2">
    <location>
        <begin position="54"/>
        <end position="72"/>
    </location>
</feature>
<evidence type="ECO:0000256" key="1">
    <source>
        <dbReference type="SAM" id="MobiDB-lite"/>
    </source>
</evidence>
<name>E6UBV5_RUMA7</name>
<dbReference type="Proteomes" id="UP000006919">
    <property type="component" value="Chromosome"/>
</dbReference>
<dbReference type="STRING" id="697329.Rumal_0980"/>
<keyword evidence="2" id="KW-0812">Transmembrane</keyword>
<reference evidence="3 4" key="1">
    <citation type="journal article" date="2011" name="J. Bacteriol.">
        <title>Complete genome of the cellulolytic ruminal bacterium Ruminococcus albus 7.</title>
        <authorList>
            <person name="Suen G."/>
            <person name="Stevenson D.M."/>
            <person name="Bruce D.C."/>
            <person name="Chertkov O."/>
            <person name="Copeland A."/>
            <person name="Cheng J.F."/>
            <person name="Detter C."/>
            <person name="Detter J.C."/>
            <person name="Goodwin L.A."/>
            <person name="Han C.S."/>
            <person name="Hauser L.J."/>
            <person name="Ivanova N.N."/>
            <person name="Kyrpides N.C."/>
            <person name="Land M.L."/>
            <person name="Lapidus A."/>
            <person name="Lucas S."/>
            <person name="Ovchinnikova G."/>
            <person name="Pitluck S."/>
            <person name="Tapia R."/>
            <person name="Woyke T."/>
            <person name="Boyum J."/>
            <person name="Mead D."/>
            <person name="Weimer P.J."/>
        </authorList>
    </citation>
    <scope>NUCLEOTIDE SEQUENCE [LARGE SCALE GENOMIC DNA]</scope>
    <source>
        <strain evidence="4">ATCC 27210 / DSM 20455 / JCM 14654 / NCDO 2250 / 7</strain>
    </source>
</reference>
<feature type="transmembrane region" description="Helical" evidence="2">
    <location>
        <begin position="109"/>
        <end position="128"/>
    </location>
</feature>
<evidence type="ECO:0000313" key="4">
    <source>
        <dbReference type="Proteomes" id="UP000006919"/>
    </source>
</evidence>
<gene>
    <name evidence="3" type="ordered locus">Rumal_0980</name>
</gene>